<keyword evidence="2" id="KW-0472">Membrane</keyword>
<feature type="compositionally biased region" description="Low complexity" evidence="1">
    <location>
        <begin position="363"/>
        <end position="386"/>
    </location>
</feature>
<evidence type="ECO:0000256" key="2">
    <source>
        <dbReference type="SAM" id="Phobius"/>
    </source>
</evidence>
<feature type="chain" id="PRO_5045238947" evidence="3">
    <location>
        <begin position="29"/>
        <end position="425"/>
    </location>
</feature>
<keyword evidence="2" id="KW-1133">Transmembrane helix</keyword>
<protein>
    <submittedName>
        <fullName evidence="4">Uncharacterized protein</fullName>
    </submittedName>
</protein>
<dbReference type="Proteomes" id="UP000814176">
    <property type="component" value="Unassembled WGS sequence"/>
</dbReference>
<keyword evidence="5" id="KW-1185">Reference proteome</keyword>
<evidence type="ECO:0000256" key="3">
    <source>
        <dbReference type="SAM" id="SignalP"/>
    </source>
</evidence>
<dbReference type="EMBL" id="JADCUA010000002">
    <property type="protein sequence ID" value="KAH9842360.1"/>
    <property type="molecule type" value="Genomic_DNA"/>
</dbReference>
<gene>
    <name evidence="4" type="ORF">C8Q71DRAFT_732519</name>
</gene>
<keyword evidence="2" id="KW-0812">Transmembrane</keyword>
<dbReference type="Gene3D" id="2.60.120.260">
    <property type="entry name" value="Galactose-binding domain-like"/>
    <property type="match status" value="1"/>
</dbReference>
<evidence type="ECO:0000313" key="5">
    <source>
        <dbReference type="Proteomes" id="UP000814176"/>
    </source>
</evidence>
<accession>A0ABQ8KTF1</accession>
<evidence type="ECO:0000313" key="4">
    <source>
        <dbReference type="EMBL" id="KAH9842360.1"/>
    </source>
</evidence>
<keyword evidence="3" id="KW-0732">Signal</keyword>
<feature type="region of interest" description="Disordered" evidence="1">
    <location>
        <begin position="360"/>
        <end position="388"/>
    </location>
</feature>
<feature type="region of interest" description="Disordered" evidence="1">
    <location>
        <begin position="197"/>
        <end position="221"/>
    </location>
</feature>
<name>A0ABQ8KTF1_9APHY</name>
<feature type="transmembrane region" description="Helical" evidence="2">
    <location>
        <begin position="231"/>
        <end position="255"/>
    </location>
</feature>
<comment type="caution">
    <text evidence="4">The sequence shown here is derived from an EMBL/GenBank/DDBJ whole genome shotgun (WGS) entry which is preliminary data.</text>
</comment>
<proteinExistence type="predicted"/>
<sequence>MLLPCLCLCLRAGCIILAAAVCSLFVTAEQVNRTIDDTWGDSETHIAPVYTSDWNAGQGCSGCAVQPSASEAYDGTWHDTTSNNPNATSGHYATIQFTGTAIWVNCILVNSANTGVTIFTNASFELDGTIAGTYTHIPDSTPGAPTYLYNTTAFSKTGLSNTSHTLVMTAIQGSAPSLLLFDYAIYTFDSGESSASSSSASASSSSTTTSTPGTPSSTSAIVDATTNSSPVGAIAGGVVGGVAFIMICILLLIYFRRRHNAHRVAEMEHGVTQPPAFPPTPTPNYASSLGPPLRAQHPGLLAAVTMPINETPLASTGYTNPSNEKLPWIVPPSNHEGMMCEAETLRQQVATLRAERQPVVGGAVATSSQSAPTSTTTESTHASSRSTDIDVTLRRELASLRVEMARLKAETEGTVRGRDPPPAYA</sequence>
<feature type="compositionally biased region" description="Low complexity" evidence="1">
    <location>
        <begin position="197"/>
        <end position="220"/>
    </location>
</feature>
<feature type="signal peptide" evidence="3">
    <location>
        <begin position="1"/>
        <end position="28"/>
    </location>
</feature>
<evidence type="ECO:0000256" key="1">
    <source>
        <dbReference type="SAM" id="MobiDB-lite"/>
    </source>
</evidence>
<dbReference type="RefSeq" id="XP_047783407.1">
    <property type="nucleotide sequence ID" value="XM_047922264.1"/>
</dbReference>
<organism evidence="4 5">
    <name type="scientific">Rhodofomes roseus</name>
    <dbReference type="NCBI Taxonomy" id="34475"/>
    <lineage>
        <taxon>Eukaryota</taxon>
        <taxon>Fungi</taxon>
        <taxon>Dikarya</taxon>
        <taxon>Basidiomycota</taxon>
        <taxon>Agaricomycotina</taxon>
        <taxon>Agaricomycetes</taxon>
        <taxon>Polyporales</taxon>
        <taxon>Rhodofomes</taxon>
    </lineage>
</organism>
<reference evidence="4 5" key="1">
    <citation type="journal article" date="2021" name="Environ. Microbiol.">
        <title>Gene family expansions and transcriptome signatures uncover fungal adaptations to wood decay.</title>
        <authorList>
            <person name="Hage H."/>
            <person name="Miyauchi S."/>
            <person name="Viragh M."/>
            <person name="Drula E."/>
            <person name="Min B."/>
            <person name="Chaduli D."/>
            <person name="Navarro D."/>
            <person name="Favel A."/>
            <person name="Norest M."/>
            <person name="Lesage-Meessen L."/>
            <person name="Balint B."/>
            <person name="Merenyi Z."/>
            <person name="de Eugenio L."/>
            <person name="Morin E."/>
            <person name="Martinez A.T."/>
            <person name="Baldrian P."/>
            <person name="Stursova M."/>
            <person name="Martinez M.J."/>
            <person name="Novotny C."/>
            <person name="Magnuson J.K."/>
            <person name="Spatafora J.W."/>
            <person name="Maurice S."/>
            <person name="Pangilinan J."/>
            <person name="Andreopoulos W."/>
            <person name="LaButti K."/>
            <person name="Hundley H."/>
            <person name="Na H."/>
            <person name="Kuo A."/>
            <person name="Barry K."/>
            <person name="Lipzen A."/>
            <person name="Henrissat B."/>
            <person name="Riley R."/>
            <person name="Ahrendt S."/>
            <person name="Nagy L.G."/>
            <person name="Grigoriev I.V."/>
            <person name="Martin F."/>
            <person name="Rosso M.N."/>
        </authorList>
    </citation>
    <scope>NUCLEOTIDE SEQUENCE [LARGE SCALE GENOMIC DNA]</scope>
    <source>
        <strain evidence="4 5">CIRM-BRFM 1785</strain>
    </source>
</reference>
<dbReference type="GeneID" id="72002996"/>